<sequence length="426" mass="48492">MSIKTELVTSTGSRYRLIKEFESKNFIKQGGNLRLHQVKVPVRSDFHHGYYWNHNCTMSFVDTTTYIPYQEEIEATNGPATFILHNYLDYVCVHKYPDMKIPIDVMIFDSKPLCHDFRIPMLPTQPTNIVLGLLSSDIVVLDPLHGLDAYSHHNVMGKICSSPITRVKWVNQSHTEFLVAHQSGDVYFYDHTWKEESLEDMVEETGLDFPVRSQREDRMNPILHWKLSNEAIYDVSFSPDGKYLAAVGRDGNLVVVQYHLQRKIALMSSSFGALQTLAWSPDSKYVLTGGQDDMIVLWSLRHHSALVRCEGHRSWVTCVAVDDWFSSPTSLRFASVGEDGMLCFWDVALPEEHPEGDEAVPQPVCQTIKPSLHCLLFQSPLSQVVFHEKSITISTRDGTAQSYSRPSQDCYPDDVLQKNIPSYSIA</sequence>
<name>A0A1W0A1V5_9STRA</name>
<dbReference type="AlphaFoldDB" id="A0A1W0A1V5"/>
<accession>A0A1W0A1V5</accession>
<keyword evidence="1 3" id="KW-0853">WD repeat</keyword>
<dbReference type="InterPro" id="IPR001680">
    <property type="entry name" value="WD40_rpt"/>
</dbReference>
<dbReference type="PANTHER" id="PTHR14107:SF16">
    <property type="entry name" value="AT02583P"/>
    <property type="match status" value="1"/>
</dbReference>
<evidence type="ECO:0000313" key="4">
    <source>
        <dbReference type="EMBL" id="OQS04266.1"/>
    </source>
</evidence>
<comment type="caution">
    <text evidence="4">The sequence shown here is derived from an EMBL/GenBank/DDBJ whole genome shotgun (WGS) entry which is preliminary data.</text>
</comment>
<dbReference type="EMBL" id="JNBS01000649">
    <property type="protein sequence ID" value="OQS04266.1"/>
    <property type="molecule type" value="Genomic_DNA"/>
</dbReference>
<dbReference type="PROSITE" id="PS50082">
    <property type="entry name" value="WD_REPEATS_2"/>
    <property type="match status" value="1"/>
</dbReference>
<dbReference type="InterPro" id="IPR036322">
    <property type="entry name" value="WD40_repeat_dom_sf"/>
</dbReference>
<dbReference type="OrthoDB" id="68820at2759"/>
<evidence type="ECO:0000256" key="2">
    <source>
        <dbReference type="ARBA" id="ARBA00022737"/>
    </source>
</evidence>
<dbReference type="Proteomes" id="UP000243217">
    <property type="component" value="Unassembled WGS sequence"/>
</dbReference>
<evidence type="ECO:0000256" key="3">
    <source>
        <dbReference type="PROSITE-ProRule" id="PRU00221"/>
    </source>
</evidence>
<feature type="repeat" description="WD" evidence="3">
    <location>
        <begin position="267"/>
        <end position="308"/>
    </location>
</feature>
<dbReference type="Gene3D" id="2.130.10.10">
    <property type="entry name" value="YVTN repeat-like/Quinoprotein amine dehydrogenase"/>
    <property type="match status" value="1"/>
</dbReference>
<dbReference type="PROSITE" id="PS50294">
    <property type="entry name" value="WD_REPEATS_REGION"/>
    <property type="match status" value="1"/>
</dbReference>
<organism evidence="4 5">
    <name type="scientific">Thraustotheca clavata</name>
    <dbReference type="NCBI Taxonomy" id="74557"/>
    <lineage>
        <taxon>Eukaryota</taxon>
        <taxon>Sar</taxon>
        <taxon>Stramenopiles</taxon>
        <taxon>Oomycota</taxon>
        <taxon>Saprolegniomycetes</taxon>
        <taxon>Saprolegniales</taxon>
        <taxon>Achlyaceae</taxon>
        <taxon>Thraustotheca</taxon>
    </lineage>
</organism>
<reference evidence="4 5" key="1">
    <citation type="journal article" date="2014" name="Genome Biol. Evol.">
        <title>The secreted proteins of Achlya hypogyna and Thraustotheca clavata identify the ancestral oomycete secretome and reveal gene acquisitions by horizontal gene transfer.</title>
        <authorList>
            <person name="Misner I."/>
            <person name="Blouin N."/>
            <person name="Leonard G."/>
            <person name="Richards T.A."/>
            <person name="Lane C.E."/>
        </authorList>
    </citation>
    <scope>NUCLEOTIDE SEQUENCE [LARGE SCALE GENOMIC DNA]</scope>
    <source>
        <strain evidence="4 5">ATCC 34112</strain>
    </source>
</reference>
<dbReference type="InterPro" id="IPR051362">
    <property type="entry name" value="WD_repeat_creC_regulators"/>
</dbReference>
<evidence type="ECO:0000313" key="5">
    <source>
        <dbReference type="Proteomes" id="UP000243217"/>
    </source>
</evidence>
<dbReference type="PANTHER" id="PTHR14107">
    <property type="entry name" value="WD REPEAT PROTEIN"/>
    <property type="match status" value="1"/>
</dbReference>
<keyword evidence="2" id="KW-0677">Repeat</keyword>
<keyword evidence="5" id="KW-1185">Reference proteome</keyword>
<proteinExistence type="predicted"/>
<evidence type="ECO:0000256" key="1">
    <source>
        <dbReference type="ARBA" id="ARBA00022574"/>
    </source>
</evidence>
<dbReference type="Pfam" id="PF00400">
    <property type="entry name" value="WD40"/>
    <property type="match status" value="3"/>
</dbReference>
<dbReference type="SUPFAM" id="SSF50978">
    <property type="entry name" value="WD40 repeat-like"/>
    <property type="match status" value="1"/>
</dbReference>
<dbReference type="STRING" id="74557.A0A1W0A1V5"/>
<dbReference type="SMART" id="SM00320">
    <property type="entry name" value="WD40"/>
    <property type="match status" value="4"/>
</dbReference>
<protein>
    <submittedName>
        <fullName evidence="4">WD repeat-containing protein 20</fullName>
    </submittedName>
</protein>
<gene>
    <name evidence="4" type="ORF">THRCLA_03484</name>
</gene>
<dbReference type="InterPro" id="IPR015943">
    <property type="entry name" value="WD40/YVTN_repeat-like_dom_sf"/>
</dbReference>